<evidence type="ECO:0000313" key="11">
    <source>
        <dbReference type="EMBL" id="ABU56639.1"/>
    </source>
</evidence>
<feature type="transmembrane region" description="Helical" evidence="10">
    <location>
        <begin position="12"/>
        <end position="34"/>
    </location>
</feature>
<evidence type="ECO:0000256" key="10">
    <source>
        <dbReference type="SAM" id="Phobius"/>
    </source>
</evidence>
<feature type="transmembrane region" description="Helical" evidence="10">
    <location>
        <begin position="193"/>
        <end position="211"/>
    </location>
</feature>
<keyword evidence="5" id="KW-0808">Transferase</keyword>
<evidence type="ECO:0000256" key="4">
    <source>
        <dbReference type="ARBA" id="ARBA00022676"/>
    </source>
</evidence>
<dbReference type="GO" id="GO:0004376">
    <property type="term" value="F:GPI mannosyltransferase activity"/>
    <property type="evidence" value="ECO:0007669"/>
    <property type="project" value="InterPro"/>
</dbReference>
<dbReference type="EMBL" id="CP000804">
    <property type="protein sequence ID" value="ABU56639.1"/>
    <property type="molecule type" value="Genomic_DNA"/>
</dbReference>
<dbReference type="eggNOG" id="COG5542">
    <property type="taxonomic scope" value="Bacteria"/>
</dbReference>
<dbReference type="PANTHER" id="PTHR12468:SF2">
    <property type="entry name" value="GPI MANNOSYLTRANSFERASE 2"/>
    <property type="match status" value="1"/>
</dbReference>
<keyword evidence="6 10" id="KW-0812">Transmembrane</keyword>
<evidence type="ECO:0000256" key="9">
    <source>
        <dbReference type="ARBA" id="ARBA00023136"/>
    </source>
</evidence>
<dbReference type="GO" id="GO:0006506">
    <property type="term" value="P:GPI anchor biosynthetic process"/>
    <property type="evidence" value="ECO:0007669"/>
    <property type="project" value="UniProtKB-KW"/>
</dbReference>
<dbReference type="KEGG" id="rca:Rcas_0509"/>
<evidence type="ECO:0000256" key="6">
    <source>
        <dbReference type="ARBA" id="ARBA00022692"/>
    </source>
</evidence>
<evidence type="ECO:0000256" key="2">
    <source>
        <dbReference type="ARBA" id="ARBA00004687"/>
    </source>
</evidence>
<dbReference type="GO" id="GO:0016020">
    <property type="term" value="C:membrane"/>
    <property type="evidence" value="ECO:0007669"/>
    <property type="project" value="GOC"/>
</dbReference>
<accession>A7NGP6</accession>
<keyword evidence="3" id="KW-0337">GPI-anchor biosynthesis</keyword>
<feature type="transmembrane region" description="Helical" evidence="10">
    <location>
        <begin position="615"/>
        <end position="633"/>
    </location>
</feature>
<gene>
    <name evidence="11" type="ordered locus">Rcas_0509</name>
</gene>
<feature type="transmembrane region" description="Helical" evidence="10">
    <location>
        <begin position="430"/>
        <end position="459"/>
    </location>
</feature>
<evidence type="ECO:0000256" key="8">
    <source>
        <dbReference type="ARBA" id="ARBA00022989"/>
    </source>
</evidence>
<reference evidence="11 12" key="1">
    <citation type="submission" date="2007-08" db="EMBL/GenBank/DDBJ databases">
        <title>Complete sequence of Roseiflexus castenholzii DSM 13941.</title>
        <authorList>
            <consortium name="US DOE Joint Genome Institute"/>
            <person name="Copeland A."/>
            <person name="Lucas S."/>
            <person name="Lapidus A."/>
            <person name="Barry K."/>
            <person name="Glavina del Rio T."/>
            <person name="Dalin E."/>
            <person name="Tice H."/>
            <person name="Pitluck S."/>
            <person name="Thompson L.S."/>
            <person name="Brettin T."/>
            <person name="Bruce D."/>
            <person name="Detter J.C."/>
            <person name="Han C."/>
            <person name="Tapia R."/>
            <person name="Schmutz J."/>
            <person name="Larimer F."/>
            <person name="Land M."/>
            <person name="Hauser L."/>
            <person name="Kyrpides N."/>
            <person name="Mikhailova N."/>
            <person name="Bryant D.A."/>
            <person name="Hanada S."/>
            <person name="Tsukatani Y."/>
            <person name="Richardson P."/>
        </authorList>
    </citation>
    <scope>NUCLEOTIDE SEQUENCE [LARGE SCALE GENOMIC DNA]</scope>
    <source>
        <strain evidence="12">DSM 13941 / HLO8</strain>
    </source>
</reference>
<feature type="transmembrane region" description="Helical" evidence="10">
    <location>
        <begin position="537"/>
        <end position="556"/>
    </location>
</feature>
<evidence type="ECO:0000256" key="5">
    <source>
        <dbReference type="ARBA" id="ARBA00022679"/>
    </source>
</evidence>
<feature type="transmembrane region" description="Helical" evidence="10">
    <location>
        <begin position="161"/>
        <end position="184"/>
    </location>
</feature>
<dbReference type="STRING" id="383372.Rcas_0509"/>
<name>A7NGP6_ROSCS</name>
<comment type="subcellular location">
    <subcellularLocation>
        <location evidence="1">Endoplasmic reticulum membrane</location>
        <topology evidence="1">Multi-pass membrane protein</topology>
    </subcellularLocation>
</comment>
<dbReference type="RefSeq" id="WP_012119070.1">
    <property type="nucleotide sequence ID" value="NC_009767.1"/>
</dbReference>
<keyword evidence="4" id="KW-0328">Glycosyltransferase</keyword>
<feature type="transmembrane region" description="Helical" evidence="10">
    <location>
        <begin position="217"/>
        <end position="237"/>
    </location>
</feature>
<keyword evidence="7" id="KW-0256">Endoplasmic reticulum</keyword>
<dbReference type="AlphaFoldDB" id="A7NGP6"/>
<keyword evidence="9 10" id="KW-0472">Membrane</keyword>
<keyword evidence="8 10" id="KW-1133">Transmembrane helix</keyword>
<feature type="transmembrane region" description="Helical" evidence="10">
    <location>
        <begin position="388"/>
        <end position="410"/>
    </location>
</feature>
<evidence type="ECO:0000256" key="7">
    <source>
        <dbReference type="ARBA" id="ARBA00022824"/>
    </source>
</evidence>
<dbReference type="PANTHER" id="PTHR12468">
    <property type="entry name" value="GPI MANNOSYLTRANSFERASE 2"/>
    <property type="match status" value="1"/>
</dbReference>
<sequence length="634" mass="68901">MRVDRLLWRGAFFIRGSIAIGAAMVAAIVALFMLPVRAVYDVGSQFAPISSLYAPERSGSISYAYSQGQSLVLAPMVGAGMYGVLVRMGGPGGHDPLPARVEIGGYSAAIGDVGSIRVFRFLAPANAHGALAVRLTSATLQPPDDPRRLGLLLDYLEIRSLGWALPSLFAAGVALILIGSAWIAMTLLIKDRWLALALLTLMAIGTVWIVWGLRGQSASPLLWSVAAAVLAAFGALAAHPPPWLVRRTLVAVTLLVVAWRVALWVVAWVALQTNAWLAPLAQWMVSDARALSTLTIPLFVPFGQVTGAAWSQWDSRLYLSIVLLGYQHPPEEYANMAFLPLYPLFIRMLLPLTGGDAVAAGLIVTHCALLAAALIIADVVRRDFDEQIAYRAVATLLCFPTSFFLGAVYAESLALALLALTLWGLRRQRWMLAGVAGFFLSLTRLPGVLMAPVIAVALLEHAGWRRPPLTRAYLAPLLPLAGLGLFMAYQWWRFGSPLLFMQTQRDIWDQHLSPPWVQLSMMIETIAAGADHWSGRWMTRIFQLLVWTTFAGLTAMTLRRLPPIYGLTAVMMLAPAYLTNVSHSLPRYVLLALPAFVAAAALIERRPVLLMATPVALALLAWATALFVNGFFVG</sequence>
<dbReference type="OrthoDB" id="141091at2"/>
<protein>
    <recommendedName>
        <fullName evidence="13">Glycosyltransferase RgtA/B/C/D-like domain-containing protein</fullName>
    </recommendedName>
</protein>
<dbReference type="Proteomes" id="UP000000263">
    <property type="component" value="Chromosome"/>
</dbReference>
<dbReference type="HOGENOM" id="CLU_430136_0_0_0"/>
<dbReference type="InterPro" id="IPR007315">
    <property type="entry name" value="PIG-V/Gpi18"/>
</dbReference>
<comment type="pathway">
    <text evidence="2">Glycolipid biosynthesis; glycosylphosphatidylinositol-anchor biosynthesis.</text>
</comment>
<dbReference type="GO" id="GO:0031501">
    <property type="term" value="C:mannosyltransferase complex"/>
    <property type="evidence" value="ECO:0007669"/>
    <property type="project" value="TreeGrafter"/>
</dbReference>
<dbReference type="GO" id="GO:0000009">
    <property type="term" value="F:alpha-1,6-mannosyltransferase activity"/>
    <property type="evidence" value="ECO:0007669"/>
    <property type="project" value="InterPro"/>
</dbReference>
<feature type="transmembrane region" description="Helical" evidence="10">
    <location>
        <begin position="471"/>
        <end position="492"/>
    </location>
</feature>
<keyword evidence="12" id="KW-1185">Reference proteome</keyword>
<evidence type="ECO:0000313" key="12">
    <source>
        <dbReference type="Proteomes" id="UP000000263"/>
    </source>
</evidence>
<feature type="transmembrane region" description="Helical" evidence="10">
    <location>
        <begin position="291"/>
        <end position="313"/>
    </location>
</feature>
<evidence type="ECO:0000256" key="3">
    <source>
        <dbReference type="ARBA" id="ARBA00022502"/>
    </source>
</evidence>
<evidence type="ECO:0008006" key="13">
    <source>
        <dbReference type="Google" id="ProtNLM"/>
    </source>
</evidence>
<feature type="transmembrane region" description="Helical" evidence="10">
    <location>
        <begin position="585"/>
        <end position="603"/>
    </location>
</feature>
<proteinExistence type="predicted"/>
<evidence type="ECO:0000256" key="1">
    <source>
        <dbReference type="ARBA" id="ARBA00004477"/>
    </source>
</evidence>
<organism evidence="11 12">
    <name type="scientific">Roseiflexus castenholzii (strain DSM 13941 / HLO8)</name>
    <dbReference type="NCBI Taxonomy" id="383372"/>
    <lineage>
        <taxon>Bacteria</taxon>
        <taxon>Bacillati</taxon>
        <taxon>Chloroflexota</taxon>
        <taxon>Chloroflexia</taxon>
        <taxon>Chloroflexales</taxon>
        <taxon>Roseiflexineae</taxon>
        <taxon>Roseiflexaceae</taxon>
        <taxon>Roseiflexus</taxon>
    </lineage>
</organism>
<feature type="transmembrane region" description="Helical" evidence="10">
    <location>
        <begin position="249"/>
        <end position="271"/>
    </location>
</feature>
<feature type="transmembrane region" description="Helical" evidence="10">
    <location>
        <begin position="358"/>
        <end position="376"/>
    </location>
</feature>